<dbReference type="BioCyc" id="PSP1104324:GJSN-30-MONOMER"/>
<dbReference type="eggNOG" id="arCOG05528">
    <property type="taxonomic scope" value="Archaea"/>
</dbReference>
<evidence type="ECO:0000313" key="2">
    <source>
        <dbReference type="Proteomes" id="UP000005867"/>
    </source>
</evidence>
<name>G7VDR8_9CREN</name>
<accession>G7VDR8</accession>
<sequence length="102" mass="12188">MRQRVEQYFRELGERIDREVEAFTVEWRQSEALAQIQIGDDFYVFIVFSWSDEEDCYVEFMIGDENAVVQTRHLDKLDAAVSIVKQAYQLARERFTCLRRPS</sequence>
<dbReference type="Proteomes" id="UP000005867">
    <property type="component" value="Chromosome"/>
</dbReference>
<evidence type="ECO:0000313" key="1">
    <source>
        <dbReference type="EMBL" id="AET31500.1"/>
    </source>
</evidence>
<dbReference type="HOGENOM" id="CLU_2285156_0_0_2"/>
<dbReference type="RefSeq" id="WP_014287331.1">
    <property type="nucleotide sequence ID" value="NC_016645.1"/>
</dbReference>
<dbReference type="GeneID" id="11595836"/>
<gene>
    <name evidence="1" type="ORF">P186_0030</name>
</gene>
<keyword evidence="2" id="KW-1185">Reference proteome</keyword>
<dbReference type="OrthoDB" id="26826at2157"/>
<proteinExistence type="predicted"/>
<dbReference type="EMBL" id="CP003098">
    <property type="protein sequence ID" value="AET31500.1"/>
    <property type="molecule type" value="Genomic_DNA"/>
</dbReference>
<organism evidence="1 2">
    <name type="scientific">Pyrobaculum ferrireducens</name>
    <dbReference type="NCBI Taxonomy" id="1104324"/>
    <lineage>
        <taxon>Archaea</taxon>
        <taxon>Thermoproteota</taxon>
        <taxon>Thermoprotei</taxon>
        <taxon>Thermoproteales</taxon>
        <taxon>Thermoproteaceae</taxon>
        <taxon>Pyrobaculum</taxon>
    </lineage>
</organism>
<protein>
    <submittedName>
        <fullName evidence="1">Uncharacterized protein</fullName>
    </submittedName>
</protein>
<reference evidence="1 2" key="1">
    <citation type="journal article" date="2012" name="J. Bacteriol.">
        <title>Complete genome sequence of strain 1860, a crenarchaeon of the genus pyrobaculum able to grow with various electron acceptors.</title>
        <authorList>
            <person name="Mardanov A.V."/>
            <person name="Gumerov V.M."/>
            <person name="Slobodkina G.B."/>
            <person name="Beletsky A.V."/>
            <person name="Bonch-Osmolovskaya E.A."/>
            <person name="Ravin N.V."/>
            <person name="Skryabin K.G."/>
        </authorList>
    </citation>
    <scope>NUCLEOTIDE SEQUENCE [LARGE SCALE GENOMIC DNA]</scope>
    <source>
        <strain evidence="1 2">1860</strain>
    </source>
</reference>
<dbReference type="KEGG" id="pyr:P186_0030"/>
<dbReference type="AlphaFoldDB" id="G7VDR8"/>